<dbReference type="Proteomes" id="UP000596427">
    <property type="component" value="Chromosome"/>
</dbReference>
<organism evidence="1 2">
    <name type="scientific">Xanthobacter dioxanivorans</name>
    <dbReference type="NCBI Taxonomy" id="2528964"/>
    <lineage>
        <taxon>Bacteria</taxon>
        <taxon>Pseudomonadati</taxon>
        <taxon>Pseudomonadota</taxon>
        <taxon>Alphaproteobacteria</taxon>
        <taxon>Hyphomicrobiales</taxon>
        <taxon>Xanthobacteraceae</taxon>
        <taxon>Xanthobacter</taxon>
    </lineage>
</organism>
<dbReference type="AlphaFoldDB" id="A0A974PQW2"/>
<evidence type="ECO:0000313" key="2">
    <source>
        <dbReference type="Proteomes" id="UP000596427"/>
    </source>
</evidence>
<reference evidence="1 2" key="1">
    <citation type="submission" date="2020-10" db="EMBL/GenBank/DDBJ databases">
        <title>Degradation of 1,4-Dioxane by Xanthobacter sp. YN2, via a Novel Group-2 Soluble Di-Iron Monooxygenase.</title>
        <authorList>
            <person name="Ma F."/>
            <person name="Wang Y."/>
            <person name="Yang J."/>
            <person name="Guo H."/>
            <person name="Su D."/>
            <person name="Yu L."/>
        </authorList>
    </citation>
    <scope>NUCLEOTIDE SEQUENCE [LARGE SCALE GENOMIC DNA]</scope>
    <source>
        <strain evidence="1 2">YN2</strain>
    </source>
</reference>
<sequence length="90" mass="9770">MDRNDGCSCLPVGMAGVVNRHGWSRGGADHVRGTMANAVTAILLQAEVIRRHAPVDGPLEPVLESAIEQIMLNARRIWNQIEATVLNPMT</sequence>
<dbReference type="KEGG" id="xdi:EZH22_05665"/>
<gene>
    <name evidence="1" type="ORF">EZH22_05665</name>
</gene>
<evidence type="ECO:0000313" key="1">
    <source>
        <dbReference type="EMBL" id="QRG07861.1"/>
    </source>
</evidence>
<name>A0A974PQW2_9HYPH</name>
<proteinExistence type="predicted"/>
<dbReference type="RefSeq" id="WP_203194774.1">
    <property type="nucleotide sequence ID" value="NZ_CP063362.1"/>
</dbReference>
<keyword evidence="2" id="KW-1185">Reference proteome</keyword>
<dbReference type="EMBL" id="CP063362">
    <property type="protein sequence ID" value="QRG07861.1"/>
    <property type="molecule type" value="Genomic_DNA"/>
</dbReference>
<accession>A0A974PQW2</accession>
<protein>
    <submittedName>
        <fullName evidence="1">Uncharacterized protein</fullName>
    </submittedName>
</protein>